<proteinExistence type="predicted"/>
<name>A0A0F9M137_9ZZZZ</name>
<evidence type="ECO:0000313" key="1">
    <source>
        <dbReference type="EMBL" id="KKM99343.1"/>
    </source>
</evidence>
<protein>
    <submittedName>
        <fullName evidence="1">Uncharacterized protein</fullName>
    </submittedName>
</protein>
<gene>
    <name evidence="1" type="ORF">LCGC14_1148690</name>
</gene>
<sequence length="87" mass="9989">MGERVRPFSCGSQFADWKYRNCERCTLRWQEGLVQEGHGWQCDIEAALDYAYIDNGTVTQEIGQRMRFDGVNIADPCLERVLVEVAS</sequence>
<accession>A0A0F9M137</accession>
<dbReference type="AlphaFoldDB" id="A0A0F9M137"/>
<organism evidence="1">
    <name type="scientific">marine sediment metagenome</name>
    <dbReference type="NCBI Taxonomy" id="412755"/>
    <lineage>
        <taxon>unclassified sequences</taxon>
        <taxon>metagenomes</taxon>
        <taxon>ecological metagenomes</taxon>
    </lineage>
</organism>
<dbReference type="EMBL" id="LAZR01005506">
    <property type="protein sequence ID" value="KKM99343.1"/>
    <property type="molecule type" value="Genomic_DNA"/>
</dbReference>
<reference evidence="1" key="1">
    <citation type="journal article" date="2015" name="Nature">
        <title>Complex archaea that bridge the gap between prokaryotes and eukaryotes.</title>
        <authorList>
            <person name="Spang A."/>
            <person name="Saw J.H."/>
            <person name="Jorgensen S.L."/>
            <person name="Zaremba-Niedzwiedzka K."/>
            <person name="Martijn J."/>
            <person name="Lind A.E."/>
            <person name="van Eijk R."/>
            <person name="Schleper C."/>
            <person name="Guy L."/>
            <person name="Ettema T.J."/>
        </authorList>
    </citation>
    <scope>NUCLEOTIDE SEQUENCE</scope>
</reference>
<comment type="caution">
    <text evidence="1">The sequence shown here is derived from an EMBL/GenBank/DDBJ whole genome shotgun (WGS) entry which is preliminary data.</text>
</comment>